<reference evidence="3" key="1">
    <citation type="submission" date="2018-05" db="EMBL/GenBank/DDBJ databases">
        <title>Pedobacter paludis sp. nov., isolated from wetland soil.</title>
        <authorList>
            <person name="Zhang Y."/>
        </authorList>
    </citation>
    <scope>NUCLEOTIDE SEQUENCE [LARGE SCALE GENOMIC DNA]</scope>
    <source>
        <strain evidence="3">R-8</strain>
    </source>
</reference>
<comment type="caution">
    <text evidence="2">The sequence shown here is derived from an EMBL/GenBank/DDBJ whole genome shotgun (WGS) entry which is preliminary data.</text>
</comment>
<evidence type="ECO:0000313" key="3">
    <source>
        <dbReference type="Proteomes" id="UP000245391"/>
    </source>
</evidence>
<accession>A0A317F2E0</accession>
<feature type="transmembrane region" description="Helical" evidence="1">
    <location>
        <begin position="26"/>
        <end position="46"/>
    </location>
</feature>
<protein>
    <submittedName>
        <fullName evidence="2">Uncharacterized protein</fullName>
    </submittedName>
</protein>
<gene>
    <name evidence="2" type="ORF">DF947_01535</name>
</gene>
<evidence type="ECO:0000313" key="2">
    <source>
        <dbReference type="EMBL" id="PWS33334.1"/>
    </source>
</evidence>
<dbReference type="RefSeq" id="WP_109927921.1">
    <property type="nucleotide sequence ID" value="NZ_QGNY01000001.1"/>
</dbReference>
<name>A0A317F2E0_9SPHI</name>
<dbReference type="AlphaFoldDB" id="A0A317F2E0"/>
<dbReference type="Proteomes" id="UP000245391">
    <property type="component" value="Unassembled WGS sequence"/>
</dbReference>
<keyword evidence="1" id="KW-0812">Transmembrane</keyword>
<keyword evidence="3" id="KW-1185">Reference proteome</keyword>
<keyword evidence="1" id="KW-0472">Membrane</keyword>
<organism evidence="2 3">
    <name type="scientific">Pedobacter paludis</name>
    <dbReference type="NCBI Taxonomy" id="2203212"/>
    <lineage>
        <taxon>Bacteria</taxon>
        <taxon>Pseudomonadati</taxon>
        <taxon>Bacteroidota</taxon>
        <taxon>Sphingobacteriia</taxon>
        <taxon>Sphingobacteriales</taxon>
        <taxon>Sphingobacteriaceae</taxon>
        <taxon>Pedobacter</taxon>
    </lineage>
</organism>
<dbReference type="OrthoDB" id="792964at2"/>
<keyword evidence="1" id="KW-1133">Transmembrane helix</keyword>
<sequence>MSAGNSAGAEKNEWFMDALKMLSGPYGWMLVLGLSLALLVLVWYLLRKDGFDGSGLVKGKRALGDGGRDLDAEVLDGYTHLMGKAKPEPGVSVVSADDFGFSDQVSADQLGLLSDAQQEIREICQFLSDSDGQKEDFFIMFASLREKYPRMTGHPLRASLEHFIREQVPFFLSSAELASLWD</sequence>
<dbReference type="EMBL" id="QGNY01000001">
    <property type="protein sequence ID" value="PWS33334.1"/>
    <property type="molecule type" value="Genomic_DNA"/>
</dbReference>
<evidence type="ECO:0000256" key="1">
    <source>
        <dbReference type="SAM" id="Phobius"/>
    </source>
</evidence>
<proteinExistence type="predicted"/>